<proteinExistence type="predicted"/>
<dbReference type="PROSITE" id="PS51257">
    <property type="entry name" value="PROKAR_LIPOPROTEIN"/>
    <property type="match status" value="1"/>
</dbReference>
<evidence type="ECO:0000313" key="2">
    <source>
        <dbReference type="EMBL" id="SFU08280.1"/>
    </source>
</evidence>
<accession>A0A1I7D9H3</accession>
<evidence type="ECO:0008006" key="4">
    <source>
        <dbReference type="Google" id="ProtNLM"/>
    </source>
</evidence>
<evidence type="ECO:0000313" key="3">
    <source>
        <dbReference type="Proteomes" id="UP000199673"/>
    </source>
</evidence>
<dbReference type="EMBL" id="FPBF01000006">
    <property type="protein sequence ID" value="SFU08280.1"/>
    <property type="molecule type" value="Genomic_DNA"/>
</dbReference>
<dbReference type="Proteomes" id="UP000199673">
    <property type="component" value="Unassembled WGS sequence"/>
</dbReference>
<dbReference type="RefSeq" id="WP_091696339.1">
    <property type="nucleotide sequence ID" value="NZ_FPBF01000006.1"/>
</dbReference>
<sequence>MRRYIFILVITVIAFACQGSQDPTDEFPQTWKIAGWQIMGDAGDSGFQSVTDSSYTYLFKKDGSFLKTVGNESTIGSFEKEELIYEVGGKKTNYKLFFPENKLVNSCSTNLEYMTINENGMLVGGSAPCDGPAIYLTLVE</sequence>
<feature type="signal peptide" evidence="1">
    <location>
        <begin position="1"/>
        <end position="16"/>
    </location>
</feature>
<name>A0A1I7D9H3_9BACT</name>
<gene>
    <name evidence="2" type="ORF">SAMN04489724_3794</name>
</gene>
<dbReference type="AlphaFoldDB" id="A0A1I7D9H3"/>
<dbReference type="STRING" id="305507.SAMN04489724_3794"/>
<reference evidence="3" key="1">
    <citation type="submission" date="2016-10" db="EMBL/GenBank/DDBJ databases">
        <authorList>
            <person name="Varghese N."/>
            <person name="Submissions S."/>
        </authorList>
    </citation>
    <scope>NUCLEOTIDE SEQUENCE [LARGE SCALE GENOMIC DNA]</scope>
    <source>
        <strain evidence="3">DSM 23445</strain>
    </source>
</reference>
<protein>
    <recommendedName>
        <fullName evidence="4">Lipocalin-like domain-containing protein</fullName>
    </recommendedName>
</protein>
<keyword evidence="1" id="KW-0732">Signal</keyword>
<feature type="chain" id="PRO_5011636632" description="Lipocalin-like domain-containing protein" evidence="1">
    <location>
        <begin position="17"/>
        <end position="140"/>
    </location>
</feature>
<organism evidence="2 3">
    <name type="scientific">Algoriphagus locisalis</name>
    <dbReference type="NCBI Taxonomy" id="305507"/>
    <lineage>
        <taxon>Bacteria</taxon>
        <taxon>Pseudomonadati</taxon>
        <taxon>Bacteroidota</taxon>
        <taxon>Cytophagia</taxon>
        <taxon>Cytophagales</taxon>
        <taxon>Cyclobacteriaceae</taxon>
        <taxon>Algoriphagus</taxon>
    </lineage>
</organism>
<keyword evidence="3" id="KW-1185">Reference proteome</keyword>
<dbReference type="OrthoDB" id="882993at2"/>
<evidence type="ECO:0000256" key="1">
    <source>
        <dbReference type="SAM" id="SignalP"/>
    </source>
</evidence>